<comment type="caution">
    <text evidence="2">The sequence shown here is derived from an EMBL/GenBank/DDBJ whole genome shotgun (WGS) entry which is preliminary data.</text>
</comment>
<accession>A0A6N7Z9H6</accession>
<dbReference type="SUPFAM" id="SSF53335">
    <property type="entry name" value="S-adenosyl-L-methionine-dependent methyltransferases"/>
    <property type="match status" value="1"/>
</dbReference>
<gene>
    <name evidence="2" type="ORF">GKO32_31005</name>
</gene>
<dbReference type="InterPro" id="IPR029063">
    <property type="entry name" value="SAM-dependent_MTases_sf"/>
</dbReference>
<evidence type="ECO:0000313" key="2">
    <source>
        <dbReference type="EMBL" id="MTD58379.1"/>
    </source>
</evidence>
<name>A0A6N7Z9H6_9PSEU</name>
<reference evidence="2 3" key="1">
    <citation type="submission" date="2019-11" db="EMBL/GenBank/DDBJ databases">
        <title>Draft genome of Amycolatopsis RM579.</title>
        <authorList>
            <person name="Duangmal K."/>
            <person name="Mingma R."/>
        </authorList>
    </citation>
    <scope>NUCLEOTIDE SEQUENCE [LARGE SCALE GENOMIC DNA]</scope>
    <source>
        <strain evidence="2 3">RM579</strain>
    </source>
</reference>
<dbReference type="Proteomes" id="UP000440096">
    <property type="component" value="Unassembled WGS sequence"/>
</dbReference>
<keyword evidence="3" id="KW-1185">Reference proteome</keyword>
<dbReference type="GO" id="GO:0008757">
    <property type="term" value="F:S-adenosylmethionine-dependent methyltransferase activity"/>
    <property type="evidence" value="ECO:0007669"/>
    <property type="project" value="InterPro"/>
</dbReference>
<dbReference type="Gene3D" id="3.40.50.150">
    <property type="entry name" value="Vaccinia Virus protein VP39"/>
    <property type="match status" value="1"/>
</dbReference>
<dbReference type="GO" id="GO:0032259">
    <property type="term" value="P:methylation"/>
    <property type="evidence" value="ECO:0007669"/>
    <property type="project" value="UniProtKB-KW"/>
</dbReference>
<protein>
    <submittedName>
        <fullName evidence="2">Methyltransferase domain-containing protein</fullName>
    </submittedName>
</protein>
<dbReference type="Pfam" id="PF08241">
    <property type="entry name" value="Methyltransf_11"/>
    <property type="match status" value="1"/>
</dbReference>
<dbReference type="EMBL" id="WMBA01000066">
    <property type="protein sequence ID" value="MTD58379.1"/>
    <property type="molecule type" value="Genomic_DNA"/>
</dbReference>
<dbReference type="AlphaFoldDB" id="A0A6N7Z9H6"/>
<sequence length="256" mass="28000">MTTSGRTEALHLTGERTVPGIPEETYWFRRHEAAYLALLPQCAGAIVLEAGCGEGYGAALIARRAAHVLALDYDEPTVRHVARRYPELSVVQGNLAFLPLGSSTVDVVANFQVIEHLWDQAGFLAECRRVLRPGGRLIVTTPNRLTFTPDSDTPLNPYHTRELAPSELDSLLREAGFEVELLHGLRHGPGVRALDEKYGGSIIDAQLDVVMGQLPGQAEWPAELLADISTIRAEDFEITGDELDRSLDLVAVAVRT</sequence>
<proteinExistence type="predicted"/>
<dbReference type="InterPro" id="IPR013216">
    <property type="entry name" value="Methyltransf_11"/>
</dbReference>
<dbReference type="PANTHER" id="PTHR43861">
    <property type="entry name" value="TRANS-ACONITATE 2-METHYLTRANSFERASE-RELATED"/>
    <property type="match status" value="1"/>
</dbReference>
<evidence type="ECO:0000259" key="1">
    <source>
        <dbReference type="Pfam" id="PF08241"/>
    </source>
</evidence>
<dbReference type="CDD" id="cd02440">
    <property type="entry name" value="AdoMet_MTases"/>
    <property type="match status" value="1"/>
</dbReference>
<organism evidence="2 3">
    <name type="scientific">Amycolatopsis pithecellobii</name>
    <dbReference type="NCBI Taxonomy" id="664692"/>
    <lineage>
        <taxon>Bacteria</taxon>
        <taxon>Bacillati</taxon>
        <taxon>Actinomycetota</taxon>
        <taxon>Actinomycetes</taxon>
        <taxon>Pseudonocardiales</taxon>
        <taxon>Pseudonocardiaceae</taxon>
        <taxon>Amycolatopsis</taxon>
    </lineage>
</organism>
<keyword evidence="2" id="KW-0808">Transferase</keyword>
<feature type="domain" description="Methyltransferase type 11" evidence="1">
    <location>
        <begin position="48"/>
        <end position="139"/>
    </location>
</feature>
<keyword evidence="2" id="KW-0489">Methyltransferase</keyword>
<dbReference type="RefSeq" id="WP_312868863.1">
    <property type="nucleotide sequence ID" value="NZ_WMBA01000066.1"/>
</dbReference>
<evidence type="ECO:0000313" key="3">
    <source>
        <dbReference type="Proteomes" id="UP000440096"/>
    </source>
</evidence>